<evidence type="ECO:0000256" key="2">
    <source>
        <dbReference type="ARBA" id="ARBA00022741"/>
    </source>
</evidence>
<dbReference type="GO" id="GO:0031683">
    <property type="term" value="F:G-protein beta/gamma-subunit complex binding"/>
    <property type="evidence" value="ECO:0007669"/>
    <property type="project" value="InterPro"/>
</dbReference>
<dbReference type="InterPro" id="IPR011025">
    <property type="entry name" value="GproteinA_insert"/>
</dbReference>
<dbReference type="Gene3D" id="3.40.50.300">
    <property type="entry name" value="P-loop containing nucleotide triphosphate hydrolases"/>
    <property type="match status" value="1"/>
</dbReference>
<dbReference type="GO" id="GO:0007188">
    <property type="term" value="P:adenylate cyclase-modulating G protein-coupled receptor signaling pathway"/>
    <property type="evidence" value="ECO:0007669"/>
    <property type="project" value="TreeGrafter"/>
</dbReference>
<dbReference type="SUPFAM" id="SSF47895">
    <property type="entry name" value="Transducin (alpha subunit), insertion domain"/>
    <property type="match status" value="1"/>
</dbReference>
<feature type="binding site" evidence="6">
    <location>
        <position position="251"/>
    </location>
    <ligand>
        <name>Mg(2+)</name>
        <dbReference type="ChEBI" id="CHEBI:18420"/>
    </ligand>
</feature>
<keyword evidence="4" id="KW-0807">Transducer</keyword>
<dbReference type="PANTHER" id="PTHR10218:SF302">
    <property type="entry name" value="GUANINE NUCLEOTIDE-BINDING PROTEIN ALPHA-5 SUBUNIT"/>
    <property type="match status" value="1"/>
</dbReference>
<name>X6LU41_RETFI</name>
<keyword evidence="3 5" id="KW-0342">GTP-binding</keyword>
<dbReference type="GO" id="GO:0005525">
    <property type="term" value="F:GTP binding"/>
    <property type="evidence" value="ECO:0007669"/>
    <property type="project" value="UniProtKB-KW"/>
</dbReference>
<evidence type="ECO:0000256" key="6">
    <source>
        <dbReference type="PIRSR" id="PIRSR601019-2"/>
    </source>
</evidence>
<dbReference type="InterPro" id="IPR001019">
    <property type="entry name" value="Gprotein_alpha_su"/>
</dbReference>
<dbReference type="OrthoDB" id="5817230at2759"/>
<dbReference type="SUPFAM" id="SSF52540">
    <property type="entry name" value="P-loop containing nucleoside triphosphate hydrolases"/>
    <property type="match status" value="1"/>
</dbReference>
<dbReference type="GO" id="GO:0005834">
    <property type="term" value="C:heterotrimeric G-protein complex"/>
    <property type="evidence" value="ECO:0007669"/>
    <property type="project" value="TreeGrafter"/>
</dbReference>
<dbReference type="PRINTS" id="PR00318">
    <property type="entry name" value="GPROTEINA"/>
</dbReference>
<organism evidence="7 8">
    <name type="scientific">Reticulomyxa filosa</name>
    <dbReference type="NCBI Taxonomy" id="46433"/>
    <lineage>
        <taxon>Eukaryota</taxon>
        <taxon>Sar</taxon>
        <taxon>Rhizaria</taxon>
        <taxon>Retaria</taxon>
        <taxon>Foraminifera</taxon>
        <taxon>Monothalamids</taxon>
        <taxon>Reticulomyxidae</taxon>
        <taxon>Reticulomyxa</taxon>
    </lineage>
</organism>
<feature type="binding site" evidence="6">
    <location>
        <position position="99"/>
    </location>
    <ligand>
        <name>Mg(2+)</name>
        <dbReference type="ChEBI" id="CHEBI:18420"/>
    </ligand>
</feature>
<evidence type="ECO:0000313" key="8">
    <source>
        <dbReference type="Proteomes" id="UP000023152"/>
    </source>
</evidence>
<reference evidence="7 8" key="1">
    <citation type="journal article" date="2013" name="Curr. Biol.">
        <title>The Genome of the Foraminiferan Reticulomyxa filosa.</title>
        <authorList>
            <person name="Glockner G."/>
            <person name="Hulsmann N."/>
            <person name="Schleicher M."/>
            <person name="Noegel A.A."/>
            <person name="Eichinger L."/>
            <person name="Gallinger C."/>
            <person name="Pawlowski J."/>
            <person name="Sierra R."/>
            <person name="Euteneuer U."/>
            <person name="Pillet L."/>
            <person name="Moustafa A."/>
            <person name="Platzer M."/>
            <person name="Groth M."/>
            <person name="Szafranski K."/>
            <person name="Schliwa M."/>
        </authorList>
    </citation>
    <scope>NUCLEOTIDE SEQUENCE [LARGE SCALE GENOMIC DNA]</scope>
</reference>
<keyword evidence="6" id="KW-0460">Magnesium</keyword>
<sequence length="394" mass="45471">MIFLTKYKLKTGLKRKFYSAVSKSIQKQYQAQARSTKDEKKLLLLGTGREEGGILYEVVWAYLKCVISQSTTTTTKSNIKNEWKGKGYGTKNTGASGKSTIFKNLRKWNEDTICDPKSVMETAESIRSNIVQYMAKMLLKSQEMYERDMEANKGCQLPDDSKVIEHARVVLSYAQPNGGDVTENKGIDFVEVGKSISFLWKISAIQETFKRRGLAFSFPDNLEYFYDKSEVVMSPEYVPTDEDIIKARVRTTGVFVQKDLFFFDLFKKKNRLDWFIYKYKSGVVNYSYTNKDGTFHITDVGGQRSERKKWIHQFEDVAAVIFLMALNHYNAVLYEDEQKNAMHEAVDLFVELANSKFLRNSGLDFLFVCLFKKEKMLAKNSHNINQNIHAMTQN</sequence>
<feature type="binding site" evidence="5">
    <location>
        <begin position="299"/>
        <end position="303"/>
    </location>
    <ligand>
        <name>GTP</name>
        <dbReference type="ChEBI" id="CHEBI:37565"/>
    </ligand>
</feature>
<accession>X6LU41</accession>
<dbReference type="Gene3D" id="1.10.400.10">
    <property type="entry name" value="GI Alpha 1, domain 2-like"/>
    <property type="match status" value="1"/>
</dbReference>
<evidence type="ECO:0000256" key="3">
    <source>
        <dbReference type="ARBA" id="ARBA00023134"/>
    </source>
</evidence>
<dbReference type="PROSITE" id="PS51882">
    <property type="entry name" value="G_ALPHA"/>
    <property type="match status" value="1"/>
</dbReference>
<evidence type="ECO:0000313" key="7">
    <source>
        <dbReference type="EMBL" id="ETO05169.1"/>
    </source>
</evidence>
<dbReference type="PANTHER" id="PTHR10218">
    <property type="entry name" value="GTP-BINDING PROTEIN ALPHA SUBUNIT"/>
    <property type="match status" value="1"/>
</dbReference>
<dbReference type="AlphaFoldDB" id="X6LU41"/>
<dbReference type="SMART" id="SM00275">
    <property type="entry name" value="G_alpha"/>
    <property type="match status" value="1"/>
</dbReference>
<dbReference type="FunFam" id="3.40.50.300:FF:000720">
    <property type="entry name" value="Guanine nucleotide-binding protein G(k) subunit alpha"/>
    <property type="match status" value="1"/>
</dbReference>
<dbReference type="GO" id="GO:0003924">
    <property type="term" value="F:GTPase activity"/>
    <property type="evidence" value="ECO:0007669"/>
    <property type="project" value="InterPro"/>
</dbReference>
<dbReference type="EMBL" id="ASPP01028442">
    <property type="protein sequence ID" value="ETO05169.1"/>
    <property type="molecule type" value="Genomic_DNA"/>
</dbReference>
<evidence type="ECO:0000256" key="5">
    <source>
        <dbReference type="PIRSR" id="PIRSR601019-1"/>
    </source>
</evidence>
<dbReference type="GO" id="GO:0005737">
    <property type="term" value="C:cytoplasm"/>
    <property type="evidence" value="ECO:0007669"/>
    <property type="project" value="TreeGrafter"/>
</dbReference>
<dbReference type="Proteomes" id="UP000023152">
    <property type="component" value="Unassembled WGS sequence"/>
</dbReference>
<gene>
    <name evidence="7" type="ORF">RFI_32228</name>
</gene>
<dbReference type="Pfam" id="PF00503">
    <property type="entry name" value="G-alpha"/>
    <property type="match status" value="1"/>
</dbReference>
<evidence type="ECO:0000256" key="4">
    <source>
        <dbReference type="ARBA" id="ARBA00023224"/>
    </source>
</evidence>
<evidence type="ECO:0000256" key="1">
    <source>
        <dbReference type="ARBA" id="ARBA00022723"/>
    </source>
</evidence>
<dbReference type="InterPro" id="IPR027417">
    <property type="entry name" value="P-loop_NTPase"/>
</dbReference>
<dbReference type="GO" id="GO:0046872">
    <property type="term" value="F:metal ion binding"/>
    <property type="evidence" value="ECO:0007669"/>
    <property type="project" value="UniProtKB-KW"/>
</dbReference>
<protein>
    <submittedName>
        <fullName evidence="7">Uncharacterized protein</fullName>
    </submittedName>
</protein>
<proteinExistence type="predicted"/>
<keyword evidence="1 6" id="KW-0479">Metal-binding</keyword>
<keyword evidence="2 5" id="KW-0547">Nucleotide-binding</keyword>
<comment type="caution">
    <text evidence="7">The sequence shown here is derived from an EMBL/GenBank/DDBJ whole genome shotgun (WGS) entry which is preliminary data.</text>
</comment>
<dbReference type="GO" id="GO:0001664">
    <property type="term" value="F:G protein-coupled receptor binding"/>
    <property type="evidence" value="ECO:0007669"/>
    <property type="project" value="TreeGrafter"/>
</dbReference>
<keyword evidence="8" id="KW-1185">Reference proteome</keyword>